<protein>
    <recommendedName>
        <fullName evidence="6">Kinesin light chain</fullName>
    </recommendedName>
</protein>
<reference evidence="4 5" key="1">
    <citation type="journal article" date="2024" name="Science">
        <title>Giant polyketide synthase enzymes in the biosynthesis of giant marine polyether toxins.</title>
        <authorList>
            <person name="Fallon T.R."/>
            <person name="Shende V.V."/>
            <person name="Wierzbicki I.H."/>
            <person name="Pendleton A.L."/>
            <person name="Watervoot N.F."/>
            <person name="Auber R.P."/>
            <person name="Gonzalez D.J."/>
            <person name="Wisecaver J.H."/>
            <person name="Moore B.S."/>
        </authorList>
    </citation>
    <scope>NUCLEOTIDE SEQUENCE [LARGE SCALE GENOMIC DNA]</scope>
    <source>
        <strain evidence="4 5">12B1</strain>
    </source>
</reference>
<accession>A0AB34IMZ2</accession>
<feature type="repeat" description="TPR" evidence="3">
    <location>
        <begin position="234"/>
        <end position="267"/>
    </location>
</feature>
<dbReference type="Proteomes" id="UP001515480">
    <property type="component" value="Unassembled WGS sequence"/>
</dbReference>
<dbReference type="Pfam" id="PF13424">
    <property type="entry name" value="TPR_12"/>
    <property type="match status" value="2"/>
</dbReference>
<dbReference type="AlphaFoldDB" id="A0AB34IMZ2"/>
<dbReference type="EMBL" id="JBGBPQ010000021">
    <property type="protein sequence ID" value="KAL1503532.1"/>
    <property type="molecule type" value="Genomic_DNA"/>
</dbReference>
<comment type="caution">
    <text evidence="4">The sequence shown here is derived from an EMBL/GenBank/DDBJ whole genome shotgun (WGS) entry which is preliminary data.</text>
</comment>
<evidence type="ECO:0000313" key="4">
    <source>
        <dbReference type="EMBL" id="KAL1503532.1"/>
    </source>
</evidence>
<proteinExistence type="predicted"/>
<organism evidence="4 5">
    <name type="scientific">Prymnesium parvum</name>
    <name type="common">Toxic golden alga</name>
    <dbReference type="NCBI Taxonomy" id="97485"/>
    <lineage>
        <taxon>Eukaryota</taxon>
        <taxon>Haptista</taxon>
        <taxon>Haptophyta</taxon>
        <taxon>Prymnesiophyceae</taxon>
        <taxon>Prymnesiales</taxon>
        <taxon>Prymnesiaceae</taxon>
        <taxon>Prymnesium</taxon>
    </lineage>
</organism>
<dbReference type="PROSITE" id="PS50005">
    <property type="entry name" value="TPR"/>
    <property type="match status" value="1"/>
</dbReference>
<evidence type="ECO:0000256" key="1">
    <source>
        <dbReference type="ARBA" id="ARBA00022737"/>
    </source>
</evidence>
<evidence type="ECO:0000256" key="3">
    <source>
        <dbReference type="PROSITE-ProRule" id="PRU00339"/>
    </source>
</evidence>
<evidence type="ECO:0008006" key="6">
    <source>
        <dbReference type="Google" id="ProtNLM"/>
    </source>
</evidence>
<name>A0AB34IMZ2_PRYPA</name>
<sequence length="315" mass="34586">MALRRLLPPPPNLPRVPFPHLPRPALPRRLPPAPAPALLPFSRRCTTLSGAHSPPEPPRRLHSLHAEVAALHRAARYAEARERATEAYHLARRHFGASHPAFASAANNLALMHKRLGEAEAAARLYAEALGAYRAALGDEHLSTATAACNLALLRRDGGEAEGAERLLEAALRTRQKLLGEAHEEVASTRQMLASVVARDPARWESAAALLEQSRRGLEAEGEPEDEARALRLATTLNSLGLLRKRQRRHAEARELYERALRLRELHAGECHPESIACLHNLAELIRAEGDEAEAVALQHEILRRIESLAAGPAR</sequence>
<keyword evidence="5" id="KW-1185">Reference proteome</keyword>
<evidence type="ECO:0000313" key="5">
    <source>
        <dbReference type="Proteomes" id="UP001515480"/>
    </source>
</evidence>
<evidence type="ECO:0000256" key="2">
    <source>
        <dbReference type="ARBA" id="ARBA00022803"/>
    </source>
</evidence>
<dbReference type="PANTHER" id="PTHR45641">
    <property type="entry name" value="TETRATRICOPEPTIDE REPEAT PROTEIN (AFU_ORTHOLOGUE AFUA_6G03870)"/>
    <property type="match status" value="1"/>
</dbReference>
<dbReference type="PANTHER" id="PTHR45641:SF19">
    <property type="entry name" value="NEPHROCYSTIN-3"/>
    <property type="match status" value="1"/>
</dbReference>
<keyword evidence="2 3" id="KW-0802">TPR repeat</keyword>
<dbReference type="InterPro" id="IPR011990">
    <property type="entry name" value="TPR-like_helical_dom_sf"/>
</dbReference>
<gene>
    <name evidence="4" type="ORF">AB1Y20_012012</name>
</gene>
<dbReference type="Gene3D" id="1.25.40.10">
    <property type="entry name" value="Tetratricopeptide repeat domain"/>
    <property type="match status" value="2"/>
</dbReference>
<dbReference type="SMART" id="SM00028">
    <property type="entry name" value="TPR"/>
    <property type="match status" value="3"/>
</dbReference>
<dbReference type="InterPro" id="IPR019734">
    <property type="entry name" value="TPR_rpt"/>
</dbReference>
<dbReference type="SUPFAM" id="SSF48452">
    <property type="entry name" value="TPR-like"/>
    <property type="match status" value="1"/>
</dbReference>
<keyword evidence="1" id="KW-0677">Repeat</keyword>